<reference evidence="2 3" key="1">
    <citation type="submission" date="2022-03" db="EMBL/GenBank/DDBJ databases">
        <authorList>
            <person name="Macdonald S."/>
            <person name="Ahmed S."/>
            <person name="Newling K."/>
        </authorList>
    </citation>
    <scope>NUCLEOTIDE SEQUENCE [LARGE SCALE GENOMIC DNA]</scope>
</reference>
<proteinExistence type="predicted"/>
<name>A0ABC8IUJ6_ERUVS</name>
<feature type="region of interest" description="Disordered" evidence="1">
    <location>
        <begin position="394"/>
        <end position="413"/>
    </location>
</feature>
<organism evidence="2 3">
    <name type="scientific">Eruca vesicaria subsp. sativa</name>
    <name type="common">Garden rocket</name>
    <name type="synonym">Eruca sativa</name>
    <dbReference type="NCBI Taxonomy" id="29727"/>
    <lineage>
        <taxon>Eukaryota</taxon>
        <taxon>Viridiplantae</taxon>
        <taxon>Streptophyta</taxon>
        <taxon>Embryophyta</taxon>
        <taxon>Tracheophyta</taxon>
        <taxon>Spermatophyta</taxon>
        <taxon>Magnoliopsida</taxon>
        <taxon>eudicotyledons</taxon>
        <taxon>Gunneridae</taxon>
        <taxon>Pentapetalae</taxon>
        <taxon>rosids</taxon>
        <taxon>malvids</taxon>
        <taxon>Brassicales</taxon>
        <taxon>Brassicaceae</taxon>
        <taxon>Brassiceae</taxon>
        <taxon>Eruca</taxon>
    </lineage>
</organism>
<dbReference type="PANTHER" id="PTHR35767:SF9">
    <property type="entry name" value="HAPLESS 8"/>
    <property type="match status" value="1"/>
</dbReference>
<evidence type="ECO:0000256" key="1">
    <source>
        <dbReference type="SAM" id="MobiDB-lite"/>
    </source>
</evidence>
<dbReference type="AlphaFoldDB" id="A0ABC8IUJ6"/>
<feature type="region of interest" description="Disordered" evidence="1">
    <location>
        <begin position="578"/>
        <end position="611"/>
    </location>
</feature>
<feature type="compositionally biased region" description="Basic and acidic residues" evidence="1">
    <location>
        <begin position="403"/>
        <end position="413"/>
    </location>
</feature>
<dbReference type="Proteomes" id="UP001642260">
    <property type="component" value="Unassembled WGS sequence"/>
</dbReference>
<dbReference type="PANTHER" id="PTHR35767">
    <property type="entry name" value="HAPLESS PROTEIN"/>
    <property type="match status" value="1"/>
</dbReference>
<feature type="compositionally biased region" description="Low complexity" evidence="1">
    <location>
        <begin position="431"/>
        <end position="446"/>
    </location>
</feature>
<accession>A0ABC8IUJ6</accession>
<feature type="region of interest" description="Disordered" evidence="1">
    <location>
        <begin position="431"/>
        <end position="453"/>
    </location>
</feature>
<evidence type="ECO:0000313" key="2">
    <source>
        <dbReference type="EMBL" id="CAH8301407.1"/>
    </source>
</evidence>
<sequence>MFLSSSSTDEGSPNNPSTSFIFLSLTNCSDELGQSHHSNFSIRDYACNNRSKNIQKSWPFSSTSLQLCLKHGLSDPLPSMQPLNSVVSHPPEASSLKKPDIALVEAISCKRKFEKLVLNHALAESKHGFENGSLVSNSKSKIKVANIDSGQQAISKPSNPRGKPRMKVKTMVDIYAAAKGCTLEDIDERNGRKWAVTSSYSNQVVSEKNKTEVCNKRKNHSVIDEDAAGNGIGPVYTDAKGQKLRIISEFNEKASEPSREHEEDVSEKKYFKGKRLGGKKYYKHCKDNASEILEYLGGGYSGKCRVMEKSETPGTTQCRIKKNEHPMSADPLVSTGPSHASVDLSETVSYPLISQNSWRSCGESQVSGKITKRERCSMHVEKVFGSGGKSVMKLKKEEEDEDSGRWESEMTQERVLTDWDDNEEADRVFLSSNTSTTGGEETGNNNKGDGNMLDKTNELVYERSGCERGGSTFMEVDLIPIPGPPGSFLQCPWDMETEHHGNYAVITSHVKSSQDQPDLTDRNSSESVISNHAALETQTYRLHNIITTVPAAPSNSNSVLRLMGKDLVVINQLREETSHGDYSSLKPTSQPQNLSKKQHVSPPVHRPYGGNSLYLNTSTSFYNNSDQEIPLDF</sequence>
<dbReference type="EMBL" id="CAKOAT010055267">
    <property type="protein sequence ID" value="CAH8301407.1"/>
    <property type="molecule type" value="Genomic_DNA"/>
</dbReference>
<protein>
    <submittedName>
        <fullName evidence="2">Uncharacterized protein</fullName>
    </submittedName>
</protein>
<comment type="caution">
    <text evidence="2">The sequence shown here is derived from an EMBL/GenBank/DDBJ whole genome shotgun (WGS) entry which is preliminary data.</text>
</comment>
<gene>
    <name evidence="2" type="ORF">ERUC_LOCUS2973</name>
</gene>
<evidence type="ECO:0000313" key="3">
    <source>
        <dbReference type="Proteomes" id="UP001642260"/>
    </source>
</evidence>
<feature type="compositionally biased region" description="Polar residues" evidence="1">
    <location>
        <begin position="585"/>
        <end position="595"/>
    </location>
</feature>
<keyword evidence="3" id="KW-1185">Reference proteome</keyword>